<organism evidence="1 2">
    <name type="scientific">Kribbella albertanoniae</name>
    <dbReference type="NCBI Taxonomy" id="1266829"/>
    <lineage>
        <taxon>Bacteria</taxon>
        <taxon>Bacillati</taxon>
        <taxon>Actinomycetota</taxon>
        <taxon>Actinomycetes</taxon>
        <taxon>Propionibacteriales</taxon>
        <taxon>Kribbellaceae</taxon>
        <taxon>Kribbella</taxon>
    </lineage>
</organism>
<evidence type="ECO:0000313" key="2">
    <source>
        <dbReference type="Proteomes" id="UP000295075"/>
    </source>
</evidence>
<dbReference type="AlphaFoldDB" id="A0A4R4P5V6"/>
<protein>
    <submittedName>
        <fullName evidence="1">HIT family protein</fullName>
    </submittedName>
</protein>
<name>A0A4R4P5V6_9ACTN</name>
<dbReference type="InterPro" id="IPR036265">
    <property type="entry name" value="HIT-like_sf"/>
</dbReference>
<accession>A0A4R4P5V6</accession>
<evidence type="ECO:0000313" key="1">
    <source>
        <dbReference type="EMBL" id="TDC17339.1"/>
    </source>
</evidence>
<dbReference type="SUPFAM" id="SSF54197">
    <property type="entry name" value="HIT-like"/>
    <property type="match status" value="1"/>
</dbReference>
<comment type="caution">
    <text evidence="1">The sequence shown here is derived from an EMBL/GenBank/DDBJ whole genome shotgun (WGS) entry which is preliminary data.</text>
</comment>
<keyword evidence="2" id="KW-1185">Reference proteome</keyword>
<gene>
    <name evidence="1" type="ORF">E1261_37330</name>
</gene>
<reference evidence="1 2" key="1">
    <citation type="submission" date="2019-03" db="EMBL/GenBank/DDBJ databases">
        <title>Draft genome sequences of novel Actinobacteria.</title>
        <authorList>
            <person name="Sahin N."/>
            <person name="Ay H."/>
            <person name="Saygin H."/>
        </authorList>
    </citation>
    <scope>NUCLEOTIDE SEQUENCE [LARGE SCALE GENOMIC DNA]</scope>
    <source>
        <strain evidence="1 2">JCM 30547</strain>
    </source>
</reference>
<sequence length="30" mass="3176">MSENCLFCGIVAGTIPSTQVGENDRAIAFM</sequence>
<dbReference type="Gene3D" id="3.30.428.10">
    <property type="entry name" value="HIT-like"/>
    <property type="match status" value="1"/>
</dbReference>
<feature type="non-terminal residue" evidence="1">
    <location>
        <position position="30"/>
    </location>
</feature>
<dbReference type="Proteomes" id="UP000295075">
    <property type="component" value="Unassembled WGS sequence"/>
</dbReference>
<dbReference type="EMBL" id="SMKA01000278">
    <property type="protein sequence ID" value="TDC17339.1"/>
    <property type="molecule type" value="Genomic_DNA"/>
</dbReference>
<proteinExistence type="predicted"/>